<dbReference type="Gene3D" id="3.30.2350.10">
    <property type="entry name" value="Pseudouridine synthase"/>
    <property type="match status" value="1"/>
</dbReference>
<evidence type="ECO:0000256" key="1">
    <source>
        <dbReference type="ARBA" id="ARBA00000073"/>
    </source>
</evidence>
<dbReference type="GO" id="GO:0140098">
    <property type="term" value="F:catalytic activity, acting on RNA"/>
    <property type="evidence" value="ECO:0007669"/>
    <property type="project" value="UniProtKB-ARBA"/>
</dbReference>
<dbReference type="InterPro" id="IPR020103">
    <property type="entry name" value="PsdUridine_synth_cat_dom_sf"/>
</dbReference>
<dbReference type="KEGG" id="lhb:D1010_07000"/>
<dbReference type="EMBL" id="CP045143">
    <property type="protein sequence ID" value="QFR23169.1"/>
    <property type="molecule type" value="Genomic_DNA"/>
</dbReference>
<sequence length="304" mass="33839">MTAYQHRIVLPPDYPGRTVREQLQAWWIPKRWQHFLRIEDGVLVNGRYQSMNMRLHAGDLVSLAFTHVDHPVQDYTVTARSSLVICHEDPDVLVVDKPAGEKMHPNHAGESNTLMNAAASYLAASGGAAFMVHRLDQATSGAVLIAKNPTVVPPLNRQLAIKTLHREYLAVVPGTPVLPDHGHFTGPIAHAINDVRRRTVDNKNGQAADTEFRVLDRSSETQLLLLTLHSGRTHQIRVHLAHAGLPIIADPLYGPAADQIPEDEMLLHAWRLTWATPLGFGTQTATAPIPARFRPYLRAWPAYR</sequence>
<evidence type="ECO:0000256" key="4">
    <source>
        <dbReference type="ARBA" id="ARBA00033164"/>
    </source>
</evidence>
<evidence type="ECO:0000259" key="5">
    <source>
        <dbReference type="Pfam" id="PF00849"/>
    </source>
</evidence>
<evidence type="ECO:0000256" key="3">
    <source>
        <dbReference type="ARBA" id="ARBA00031870"/>
    </source>
</evidence>
<dbReference type="GO" id="GO:0000455">
    <property type="term" value="P:enzyme-directed rRNA pseudouridine synthesis"/>
    <property type="evidence" value="ECO:0007669"/>
    <property type="project" value="TreeGrafter"/>
</dbReference>
<dbReference type="Pfam" id="PF00849">
    <property type="entry name" value="PseudoU_synth_2"/>
    <property type="match status" value="1"/>
</dbReference>
<comment type="catalytic activity">
    <reaction evidence="1">
        <text>a uridine in RNA = a pseudouridine in RNA</text>
        <dbReference type="Rhea" id="RHEA:48348"/>
        <dbReference type="Rhea" id="RHEA-COMP:12068"/>
        <dbReference type="Rhea" id="RHEA-COMP:12069"/>
        <dbReference type="ChEBI" id="CHEBI:65314"/>
        <dbReference type="ChEBI" id="CHEBI:65315"/>
    </reaction>
</comment>
<dbReference type="SUPFAM" id="SSF55120">
    <property type="entry name" value="Pseudouridine synthase"/>
    <property type="match status" value="1"/>
</dbReference>
<dbReference type="PROSITE" id="PS01129">
    <property type="entry name" value="PSI_RLU"/>
    <property type="match status" value="1"/>
</dbReference>
<dbReference type="AlphaFoldDB" id="A0A5P8M3X3"/>
<dbReference type="GO" id="GO:0003723">
    <property type="term" value="F:RNA binding"/>
    <property type="evidence" value="ECO:0007669"/>
    <property type="project" value="InterPro"/>
</dbReference>
<comment type="similarity">
    <text evidence="2">Belongs to the pseudouridine synthase RluA family.</text>
</comment>
<dbReference type="CDD" id="cd02869">
    <property type="entry name" value="PseudoU_synth_RluA_like"/>
    <property type="match status" value="1"/>
</dbReference>
<evidence type="ECO:0000313" key="6">
    <source>
        <dbReference type="EMBL" id="QFR23169.1"/>
    </source>
</evidence>
<gene>
    <name evidence="6" type="ORF">D1010_07000</name>
</gene>
<dbReference type="InterPro" id="IPR006224">
    <property type="entry name" value="PsdUridine_synth_RluA-like_CS"/>
</dbReference>
<evidence type="ECO:0000313" key="7">
    <source>
        <dbReference type="Proteomes" id="UP000326779"/>
    </source>
</evidence>
<dbReference type="GO" id="GO:0009982">
    <property type="term" value="F:pseudouridine synthase activity"/>
    <property type="evidence" value="ECO:0007669"/>
    <property type="project" value="InterPro"/>
</dbReference>
<organism evidence="6 7">
    <name type="scientific">Schleiferilactobacillus harbinensis</name>
    <dbReference type="NCBI Taxonomy" id="304207"/>
    <lineage>
        <taxon>Bacteria</taxon>
        <taxon>Bacillati</taxon>
        <taxon>Bacillota</taxon>
        <taxon>Bacilli</taxon>
        <taxon>Lactobacillales</taxon>
        <taxon>Lactobacillaceae</taxon>
        <taxon>Schleiferilactobacillus</taxon>
    </lineage>
</organism>
<name>A0A5P8M3X3_9LACO</name>
<evidence type="ECO:0000256" key="2">
    <source>
        <dbReference type="ARBA" id="ARBA00010876"/>
    </source>
</evidence>
<dbReference type="PANTHER" id="PTHR21600:SF87">
    <property type="entry name" value="RNA PSEUDOURIDYLATE SYNTHASE DOMAIN-CONTAINING PROTEIN 1"/>
    <property type="match status" value="1"/>
</dbReference>
<reference evidence="6 7" key="1">
    <citation type="submission" date="2019-10" db="EMBL/GenBank/DDBJ databases">
        <title>The completed genome of Lactobacillus harbinensis M1.</title>
        <authorList>
            <person name="Zheng Y."/>
        </authorList>
    </citation>
    <scope>NUCLEOTIDE SEQUENCE [LARGE SCALE GENOMIC DNA]</scope>
    <source>
        <strain evidence="6 7">M1</strain>
    </source>
</reference>
<dbReference type="Proteomes" id="UP000326779">
    <property type="component" value="Chromosome"/>
</dbReference>
<dbReference type="RefSeq" id="WP_152260582.1">
    <property type="nucleotide sequence ID" value="NZ_CP045143.1"/>
</dbReference>
<accession>A0A5P8M3X3</accession>
<dbReference type="InterPro" id="IPR006145">
    <property type="entry name" value="PsdUridine_synth_RsuA/RluA"/>
</dbReference>
<dbReference type="PANTHER" id="PTHR21600">
    <property type="entry name" value="MITOCHONDRIAL RNA PSEUDOURIDINE SYNTHASE"/>
    <property type="match status" value="1"/>
</dbReference>
<proteinExistence type="inferred from homology"/>
<feature type="domain" description="Pseudouridine synthase RsuA/RluA-like" evidence="5">
    <location>
        <begin position="91"/>
        <end position="242"/>
    </location>
</feature>
<protein>
    <recommendedName>
        <fullName evidence="3">RNA pseudouridylate synthase</fullName>
    </recommendedName>
    <alternativeName>
        <fullName evidence="4">RNA-uridine isomerase</fullName>
    </alternativeName>
</protein>
<dbReference type="InterPro" id="IPR050188">
    <property type="entry name" value="RluA_PseudoU_synthase"/>
</dbReference>